<dbReference type="Pfam" id="PF01425">
    <property type="entry name" value="Amidase"/>
    <property type="match status" value="2"/>
</dbReference>
<dbReference type="Proteomes" id="UP000094527">
    <property type="component" value="Unassembled WGS sequence"/>
</dbReference>
<proteinExistence type="predicted"/>
<comment type="caution">
    <text evidence="2">The sequence shown here is derived from an EMBL/GenBank/DDBJ whole genome shotgun (WGS) entry which is preliminary data.</text>
</comment>
<reference evidence="2 3" key="1">
    <citation type="journal article" date="2016" name="Genome Biol. Evol.">
        <title>Gene Family Evolution Reflects Adaptation to Soil Environmental Stressors in the Genome of the Collembolan Orchesella cincta.</title>
        <authorList>
            <person name="Faddeeva-Vakhrusheva A."/>
            <person name="Derks M.F."/>
            <person name="Anvar S.Y."/>
            <person name="Agamennone V."/>
            <person name="Suring W."/>
            <person name="Smit S."/>
            <person name="van Straalen N.M."/>
            <person name="Roelofs D."/>
        </authorList>
    </citation>
    <scope>NUCLEOTIDE SEQUENCE [LARGE SCALE GENOMIC DNA]</scope>
    <source>
        <tissue evidence="2">Mixed pool</tissue>
    </source>
</reference>
<dbReference type="Gene3D" id="3.90.1300.10">
    <property type="entry name" value="Amidase signature (AS) domain"/>
    <property type="match status" value="2"/>
</dbReference>
<dbReference type="EMBL" id="LJIJ01003050">
    <property type="protein sequence ID" value="ODM88938.1"/>
    <property type="molecule type" value="Genomic_DNA"/>
</dbReference>
<dbReference type="InterPro" id="IPR023631">
    <property type="entry name" value="Amidase_dom"/>
</dbReference>
<dbReference type="STRING" id="48709.A0A1D2M7J3"/>
<gene>
    <name evidence="2" type="ORF">Ocin01_17746</name>
</gene>
<feature type="domain" description="Amidase" evidence="1">
    <location>
        <begin position="68"/>
        <end position="263"/>
    </location>
</feature>
<evidence type="ECO:0000313" key="3">
    <source>
        <dbReference type="Proteomes" id="UP000094527"/>
    </source>
</evidence>
<dbReference type="SUPFAM" id="SSF75304">
    <property type="entry name" value="Amidase signature (AS) enzymes"/>
    <property type="match status" value="1"/>
</dbReference>
<evidence type="ECO:0000259" key="1">
    <source>
        <dbReference type="Pfam" id="PF01425"/>
    </source>
</evidence>
<dbReference type="InterPro" id="IPR036928">
    <property type="entry name" value="AS_sf"/>
</dbReference>
<protein>
    <recommendedName>
        <fullName evidence="1">Amidase domain-containing protein</fullName>
    </recommendedName>
</protein>
<organism evidence="2 3">
    <name type="scientific">Orchesella cincta</name>
    <name type="common">Springtail</name>
    <name type="synonym">Podura cincta</name>
    <dbReference type="NCBI Taxonomy" id="48709"/>
    <lineage>
        <taxon>Eukaryota</taxon>
        <taxon>Metazoa</taxon>
        <taxon>Ecdysozoa</taxon>
        <taxon>Arthropoda</taxon>
        <taxon>Hexapoda</taxon>
        <taxon>Collembola</taxon>
        <taxon>Entomobryomorpha</taxon>
        <taxon>Entomobryoidea</taxon>
        <taxon>Orchesellidae</taxon>
        <taxon>Orchesellinae</taxon>
        <taxon>Orchesella</taxon>
    </lineage>
</organism>
<sequence length="575" mass="63815">MTLESVGNNKNGSFHSAGQFSFPKAKTDSETLTSLDADYSQCNGIDIREITITRLQELFSTNQLTSRELTSCYLQRIRALNPYLNAVIETNPDALSIALKLDKERKLWNHLRSPLHGIPVLIKDNYATRDRMETTAGSFALLGVQPVRDSDAVAMLRKAGAVILGKANLAEFSFFRGTNVPNGWSGRGGQVKNPYNLNFSPQGSSSGSSVSTATNLATATLGTETDGSLISPSSVASCVSMKSTLGLVSTRGIIPVSHTQDVVPFRIGIPREPFWVPEIVDSPILNDELPVLNKLLEKIKEHRLVTLIDPVNTPWERLRNISEVEVTVVLHDFKHDINRYLREETVQFPFKKIRTLKDIITFNNENPSPEGYNQDLLELSQTTDGLQNETYIQARSENLAVTKEYLNELLFKQGLDAIAVPSEPRYDTNSNPSLRHSPFVGWTVAAISGYPSITLPVGYDGYGVPFGICLVGKPYSEVTLLRIAKLIEETFPARKRPQFLNDKRLTSIKIKALLALLDQHPKNSSTISAKSTEIRNKAGGLRSHEELISLQSRLEECPSSCEASPSRWFMRRQIG</sequence>
<dbReference type="OrthoDB" id="6428749at2759"/>
<dbReference type="PANTHER" id="PTHR42678">
    <property type="entry name" value="AMIDASE"/>
    <property type="match status" value="1"/>
</dbReference>
<dbReference type="AlphaFoldDB" id="A0A1D2M7J3"/>
<name>A0A1D2M7J3_ORCCI</name>
<feature type="domain" description="Amidase" evidence="1">
    <location>
        <begin position="315"/>
        <end position="481"/>
    </location>
</feature>
<evidence type="ECO:0000313" key="2">
    <source>
        <dbReference type="EMBL" id="ODM88938.1"/>
    </source>
</evidence>
<dbReference type="PANTHER" id="PTHR42678:SF34">
    <property type="entry name" value="OS04G0183300 PROTEIN"/>
    <property type="match status" value="1"/>
</dbReference>
<keyword evidence="3" id="KW-1185">Reference proteome</keyword>
<accession>A0A1D2M7J3</accession>